<reference evidence="4 5" key="1">
    <citation type="submission" date="2022-05" db="EMBL/GenBank/DDBJ databases">
        <authorList>
            <consortium name="Genoscope - CEA"/>
            <person name="William W."/>
        </authorList>
    </citation>
    <scope>NUCLEOTIDE SEQUENCE [LARGE SCALE GENOMIC DNA]</scope>
</reference>
<dbReference type="EMBL" id="CALNXI010000060">
    <property type="protein sequence ID" value="CAH3017345.1"/>
    <property type="molecule type" value="Genomic_DNA"/>
</dbReference>
<keyword evidence="1" id="KW-0802">TPR repeat</keyword>
<comment type="caution">
    <text evidence="4">The sequence shown here is derived from an EMBL/GenBank/DDBJ whole genome shotgun (WGS) entry which is preliminary data.</text>
</comment>
<dbReference type="PANTHER" id="PTHR10098">
    <property type="entry name" value="RAPSYN-RELATED"/>
    <property type="match status" value="1"/>
</dbReference>
<evidence type="ECO:0000256" key="2">
    <source>
        <dbReference type="PROSITE-ProRule" id="PRU00708"/>
    </source>
</evidence>
<dbReference type="InterPro" id="IPR002885">
    <property type="entry name" value="PPR_rpt"/>
</dbReference>
<dbReference type="Pfam" id="PF13424">
    <property type="entry name" value="TPR_12"/>
    <property type="match status" value="3"/>
</dbReference>
<sequence length="903" mass="100771">YQDAKELFLEALGIMIETGDAGGELRCSLALGKVLPFLGEFAKARPYLEKAIAIAKEIGDREKEEVCHAYLGAVFNRLGEHYRAEECYRRALCYAKELGNHSNEATYLGGLGVAFVCRHQFNKAEEVYEKELTKRREMGDKKGEASCLTRLGSVIWSVHDLVKAEEYFEKALVIAKEIGDKKGEAINYEHLGNVYKSLRKFSKAKEFYEQAVALWQESGNRTGEPKSYSCLGGVLVSLADDASAKKCYQKARTISLETGNTKEALLNCIRIAGACYSLGEFATAKEYFEKALAIAVTTGERKVEAFCYTTLGTVFGSLKEDHKASEYYKKALAIAREIGDRSGEANVSFLLGCLLPKLFEYRKAKEYTQNALLHWKEMGDRLKEAYCYDSLVSTCCSLGEFSEAEEYYEKSLALSCKAGDIESEVRSHLDWLLIKLSQGNLHEAESHISASVSGYEDMLNAMGGNEQFKMSFLDKNLSDYHVFSLLHIVKGRHAKALQTEELARSRALVDLLSTRYSVEGQTSTSAQAYVDLHEIVNNERNSVFLYLSYPEYLGSEFSSRGVDEVLSNETWREVLVENQCEDRSWFPSNACSSTQKEFPKLQKGKDEHQSPEHTLVDCYKMIIAPVVDSLVESEIIVVPDRLFFNVPFAALQEENGRYLSESFRIRIVPSMTSLKLIHDSQEDYHSHTGALIVGDPEVGSVLFKESIEKVSRLPSASEEAEMIGKLLGIQPLLGKQATKQAILESMNSVSLIHIAAHGDAERGEIVLAPPPAINRTPEEDDYLLTMAEISQVRLRAKLVVLSCCHSAKGQIRAEGVVGIARAFLGSGARSVLVALSAIDDEATLRFMSRFYEHLVHGESASESLHQAMKWMRENGYSKVGQWAPFMLIGDNVTFDFGAKGWYQ</sequence>
<dbReference type="PANTHER" id="PTHR10098:SF108">
    <property type="entry name" value="TETRATRICOPEPTIDE REPEAT PROTEIN 28"/>
    <property type="match status" value="1"/>
</dbReference>
<dbReference type="Gene3D" id="1.25.40.10">
    <property type="entry name" value="Tetratricopeptide repeat domain"/>
    <property type="match status" value="2"/>
</dbReference>
<proteinExistence type="predicted"/>
<dbReference type="InterPro" id="IPR019734">
    <property type="entry name" value="TPR_rpt"/>
</dbReference>
<evidence type="ECO:0000259" key="3">
    <source>
        <dbReference type="Pfam" id="PF12770"/>
    </source>
</evidence>
<keyword evidence="5" id="KW-1185">Reference proteome</keyword>
<dbReference type="PROSITE" id="PS51375">
    <property type="entry name" value="PPR"/>
    <property type="match status" value="1"/>
</dbReference>
<dbReference type="Proteomes" id="UP001159427">
    <property type="component" value="Unassembled WGS sequence"/>
</dbReference>
<protein>
    <recommendedName>
        <fullName evidence="3">CHAT domain-containing protein</fullName>
    </recommendedName>
</protein>
<dbReference type="Pfam" id="PF13374">
    <property type="entry name" value="TPR_10"/>
    <property type="match status" value="1"/>
</dbReference>
<dbReference type="PROSITE" id="PS50005">
    <property type="entry name" value="TPR"/>
    <property type="match status" value="1"/>
</dbReference>
<dbReference type="Pfam" id="PF12770">
    <property type="entry name" value="CHAT"/>
    <property type="match status" value="1"/>
</dbReference>
<gene>
    <name evidence="4" type="ORF">PEVE_00037066</name>
</gene>
<dbReference type="SMART" id="SM00028">
    <property type="entry name" value="TPR"/>
    <property type="match status" value="10"/>
</dbReference>
<feature type="non-terminal residue" evidence="4">
    <location>
        <position position="1"/>
    </location>
</feature>
<evidence type="ECO:0000313" key="5">
    <source>
        <dbReference type="Proteomes" id="UP001159427"/>
    </source>
</evidence>
<evidence type="ECO:0000256" key="1">
    <source>
        <dbReference type="PROSITE-ProRule" id="PRU00339"/>
    </source>
</evidence>
<name>A0ABN8LNT4_9CNID</name>
<feature type="non-terminal residue" evidence="4">
    <location>
        <position position="903"/>
    </location>
</feature>
<organism evidence="4 5">
    <name type="scientific">Porites evermanni</name>
    <dbReference type="NCBI Taxonomy" id="104178"/>
    <lineage>
        <taxon>Eukaryota</taxon>
        <taxon>Metazoa</taxon>
        <taxon>Cnidaria</taxon>
        <taxon>Anthozoa</taxon>
        <taxon>Hexacorallia</taxon>
        <taxon>Scleractinia</taxon>
        <taxon>Fungiina</taxon>
        <taxon>Poritidae</taxon>
        <taxon>Porites</taxon>
    </lineage>
</organism>
<accession>A0ABN8LNT4</accession>
<evidence type="ECO:0000313" key="4">
    <source>
        <dbReference type="EMBL" id="CAH3017345.1"/>
    </source>
</evidence>
<dbReference type="InterPro" id="IPR011990">
    <property type="entry name" value="TPR-like_helical_dom_sf"/>
</dbReference>
<feature type="repeat" description="TPR" evidence="1">
    <location>
        <begin position="185"/>
        <end position="218"/>
    </location>
</feature>
<dbReference type="SUPFAM" id="SSF48452">
    <property type="entry name" value="TPR-like"/>
    <property type="match status" value="3"/>
</dbReference>
<dbReference type="InterPro" id="IPR024983">
    <property type="entry name" value="CHAT_dom"/>
</dbReference>
<feature type="domain" description="CHAT" evidence="3">
    <location>
        <begin position="619"/>
        <end position="890"/>
    </location>
</feature>
<feature type="repeat" description="PPR" evidence="2">
    <location>
        <begin position="384"/>
        <end position="418"/>
    </location>
</feature>